<dbReference type="EMBL" id="KN833722">
    <property type="protein sequence ID" value="KIK23802.1"/>
    <property type="molecule type" value="Genomic_DNA"/>
</dbReference>
<evidence type="ECO:0000313" key="5">
    <source>
        <dbReference type="Proteomes" id="UP000054018"/>
    </source>
</evidence>
<dbReference type="InterPro" id="IPR015943">
    <property type="entry name" value="WD40/YVTN_repeat-like_dom_sf"/>
</dbReference>
<dbReference type="InterPro" id="IPR050349">
    <property type="entry name" value="WD_LIS1/nudF_dynein_reg"/>
</dbReference>
<gene>
    <name evidence="4" type="ORF">PISMIDRAFT_428882</name>
</gene>
<evidence type="ECO:0000256" key="1">
    <source>
        <dbReference type="ARBA" id="ARBA00022574"/>
    </source>
</evidence>
<evidence type="ECO:0008006" key="6">
    <source>
        <dbReference type="Google" id="ProtNLM"/>
    </source>
</evidence>
<dbReference type="STRING" id="765257.A0A0C9ZN38"/>
<dbReference type="AlphaFoldDB" id="A0A0C9ZN38"/>
<keyword evidence="2" id="KW-0677">Repeat</keyword>
<dbReference type="InterPro" id="IPR036322">
    <property type="entry name" value="WD40_repeat_dom_sf"/>
</dbReference>
<protein>
    <recommendedName>
        <fullName evidence="6">WD repeat-containing protein 89</fullName>
    </recommendedName>
</protein>
<organism evidence="4 5">
    <name type="scientific">Pisolithus microcarpus 441</name>
    <dbReference type="NCBI Taxonomy" id="765257"/>
    <lineage>
        <taxon>Eukaryota</taxon>
        <taxon>Fungi</taxon>
        <taxon>Dikarya</taxon>
        <taxon>Basidiomycota</taxon>
        <taxon>Agaricomycotina</taxon>
        <taxon>Agaricomycetes</taxon>
        <taxon>Agaricomycetidae</taxon>
        <taxon>Boletales</taxon>
        <taxon>Sclerodermatineae</taxon>
        <taxon>Pisolithaceae</taxon>
        <taxon>Pisolithus</taxon>
    </lineage>
</organism>
<dbReference type="OrthoDB" id="10248252at2759"/>
<dbReference type="Pfam" id="PF00400">
    <property type="entry name" value="WD40"/>
    <property type="match status" value="1"/>
</dbReference>
<keyword evidence="1" id="KW-0853">WD repeat</keyword>
<name>A0A0C9ZN38_9AGAM</name>
<sequence>MTNRGPAIKYYSVNDVAFNPYNSSQFLSTGHDCSAKIWQIAEDEDEESSPVEPSLLRTLPFRDVPEELLYKSDNSILAVSCTDGTVSLFNTEDVFEDFPVLLAKFRVAPNGTNQATGATTWGVESTEDFLFTSSEPPAPDDTVTGYHRAWDTNRRSLAFQLDAHEAGDAIAISPDGSTLALTTSGAGNSHPIRLYDIRRRDPKAFEKEELESFLERPSSSSDTGEPPDQTVHYTTFSSDGRLLAIARSDNRLHVYDMRALSKGPLCDFRHLDSDGSGGSSYGVIHAAWVEGRDRRRIGITSGGDDGCVRLWEPALSSSDELQGIILGRSDFDVAHFSIGDGWKGETPLVIGDSGGGVHTYDLLDGGGRRIVRPRSSAKRI</sequence>
<feature type="region of interest" description="Disordered" evidence="3">
    <location>
        <begin position="211"/>
        <end position="230"/>
    </location>
</feature>
<dbReference type="PANTHER" id="PTHR44129">
    <property type="entry name" value="WD REPEAT-CONTAINING PROTEIN POP1"/>
    <property type="match status" value="1"/>
</dbReference>
<dbReference type="Gene3D" id="2.130.10.10">
    <property type="entry name" value="YVTN repeat-like/Quinoprotein amine dehydrogenase"/>
    <property type="match status" value="2"/>
</dbReference>
<dbReference type="SUPFAM" id="SSF50978">
    <property type="entry name" value="WD40 repeat-like"/>
    <property type="match status" value="1"/>
</dbReference>
<reference evidence="5" key="2">
    <citation type="submission" date="2015-01" db="EMBL/GenBank/DDBJ databases">
        <title>Evolutionary Origins and Diversification of the Mycorrhizal Mutualists.</title>
        <authorList>
            <consortium name="DOE Joint Genome Institute"/>
            <consortium name="Mycorrhizal Genomics Consortium"/>
            <person name="Kohler A."/>
            <person name="Kuo A."/>
            <person name="Nagy L.G."/>
            <person name="Floudas D."/>
            <person name="Copeland A."/>
            <person name="Barry K.W."/>
            <person name="Cichocki N."/>
            <person name="Veneault-Fourrey C."/>
            <person name="LaButti K."/>
            <person name="Lindquist E.A."/>
            <person name="Lipzen A."/>
            <person name="Lundell T."/>
            <person name="Morin E."/>
            <person name="Murat C."/>
            <person name="Riley R."/>
            <person name="Ohm R."/>
            <person name="Sun H."/>
            <person name="Tunlid A."/>
            <person name="Henrissat B."/>
            <person name="Grigoriev I.V."/>
            <person name="Hibbett D.S."/>
            <person name="Martin F."/>
        </authorList>
    </citation>
    <scope>NUCLEOTIDE SEQUENCE [LARGE SCALE GENOMIC DNA]</scope>
    <source>
        <strain evidence="5">441</strain>
    </source>
</reference>
<dbReference type="HOGENOM" id="CLU_018983_0_0_1"/>
<dbReference type="SMART" id="SM00320">
    <property type="entry name" value="WD40"/>
    <property type="match status" value="5"/>
</dbReference>
<dbReference type="Proteomes" id="UP000054018">
    <property type="component" value="Unassembled WGS sequence"/>
</dbReference>
<keyword evidence="5" id="KW-1185">Reference proteome</keyword>
<evidence type="ECO:0000256" key="3">
    <source>
        <dbReference type="SAM" id="MobiDB-lite"/>
    </source>
</evidence>
<evidence type="ECO:0000256" key="2">
    <source>
        <dbReference type="ARBA" id="ARBA00022737"/>
    </source>
</evidence>
<evidence type="ECO:0000313" key="4">
    <source>
        <dbReference type="EMBL" id="KIK23802.1"/>
    </source>
</evidence>
<proteinExistence type="predicted"/>
<accession>A0A0C9ZN38</accession>
<dbReference type="InterPro" id="IPR001680">
    <property type="entry name" value="WD40_rpt"/>
</dbReference>
<reference evidence="4 5" key="1">
    <citation type="submission" date="2014-04" db="EMBL/GenBank/DDBJ databases">
        <authorList>
            <consortium name="DOE Joint Genome Institute"/>
            <person name="Kuo A."/>
            <person name="Kohler A."/>
            <person name="Costa M.D."/>
            <person name="Nagy L.G."/>
            <person name="Floudas D."/>
            <person name="Copeland A."/>
            <person name="Barry K.W."/>
            <person name="Cichocki N."/>
            <person name="Veneault-Fourrey C."/>
            <person name="LaButti K."/>
            <person name="Lindquist E.A."/>
            <person name="Lipzen A."/>
            <person name="Lundell T."/>
            <person name="Morin E."/>
            <person name="Murat C."/>
            <person name="Sun H."/>
            <person name="Tunlid A."/>
            <person name="Henrissat B."/>
            <person name="Grigoriev I.V."/>
            <person name="Hibbett D.S."/>
            <person name="Martin F."/>
            <person name="Nordberg H.P."/>
            <person name="Cantor M.N."/>
            <person name="Hua S.X."/>
        </authorList>
    </citation>
    <scope>NUCLEOTIDE SEQUENCE [LARGE SCALE GENOMIC DNA]</scope>
    <source>
        <strain evidence="4 5">441</strain>
    </source>
</reference>